<comment type="caution">
    <text evidence="1">The sequence shown here is derived from an EMBL/GenBank/DDBJ whole genome shotgun (WGS) entry which is preliminary data.</text>
</comment>
<evidence type="ECO:0000313" key="1">
    <source>
        <dbReference type="EMBL" id="KNY30269.1"/>
    </source>
</evidence>
<organism evidence="1 2">
    <name type="scientific">Pseudobacteroides cellulosolvens ATCC 35603 = DSM 2933</name>
    <dbReference type="NCBI Taxonomy" id="398512"/>
    <lineage>
        <taxon>Bacteria</taxon>
        <taxon>Bacillati</taxon>
        <taxon>Bacillota</taxon>
        <taxon>Clostridia</taxon>
        <taxon>Eubacteriales</taxon>
        <taxon>Oscillospiraceae</taxon>
        <taxon>Pseudobacteroides</taxon>
    </lineage>
</organism>
<keyword evidence="2" id="KW-1185">Reference proteome</keyword>
<evidence type="ECO:0000313" key="2">
    <source>
        <dbReference type="Proteomes" id="UP000036923"/>
    </source>
</evidence>
<dbReference type="EMBL" id="LGTC01000001">
    <property type="protein sequence ID" value="KNY30269.1"/>
    <property type="molecule type" value="Genomic_DNA"/>
</dbReference>
<gene>
    <name evidence="1" type="ORF">Bccel_5546</name>
</gene>
<dbReference type="STRING" id="398512.Bccel_5546"/>
<protein>
    <submittedName>
        <fullName evidence="1">Uncharacterized protein</fullName>
    </submittedName>
</protein>
<reference evidence="2" key="1">
    <citation type="submission" date="2015-07" db="EMBL/GenBank/DDBJ databases">
        <title>Near-Complete Genome Sequence of the Cellulolytic Bacterium Bacteroides (Pseudobacteroides) cellulosolvens ATCC 35603.</title>
        <authorList>
            <person name="Dassa B."/>
            <person name="Utturkar S.M."/>
            <person name="Klingeman D.M."/>
            <person name="Hurt R.A."/>
            <person name="Keller M."/>
            <person name="Xu J."/>
            <person name="Reddy Y.H.K."/>
            <person name="Borovok I."/>
            <person name="Grinberg I.R."/>
            <person name="Lamed R."/>
            <person name="Zhivin O."/>
            <person name="Bayer E.A."/>
            <person name="Brown S.D."/>
        </authorList>
    </citation>
    <scope>NUCLEOTIDE SEQUENCE [LARGE SCALE GENOMIC DNA]</scope>
    <source>
        <strain evidence="2">DSM 2933</strain>
    </source>
</reference>
<dbReference type="Proteomes" id="UP000036923">
    <property type="component" value="Unassembled WGS sequence"/>
</dbReference>
<name>A0A0L6JX16_9FIRM</name>
<dbReference type="AlphaFoldDB" id="A0A0L6JX16"/>
<proteinExistence type="predicted"/>
<sequence>MFKIYKDMMVLMVFHKSENVKKIQGMLSKGYVFC</sequence>
<accession>A0A0L6JX16</accession>